<protein>
    <submittedName>
        <fullName evidence="2">Putative ixodegrins large 9</fullName>
    </submittedName>
</protein>
<organism evidence="2">
    <name type="scientific">Amblyomma cajennense</name>
    <name type="common">Cayenne tick</name>
    <name type="synonym">Acarus cajennensis</name>
    <dbReference type="NCBI Taxonomy" id="34607"/>
    <lineage>
        <taxon>Eukaryota</taxon>
        <taxon>Metazoa</taxon>
        <taxon>Ecdysozoa</taxon>
        <taxon>Arthropoda</taxon>
        <taxon>Chelicerata</taxon>
        <taxon>Arachnida</taxon>
        <taxon>Acari</taxon>
        <taxon>Parasitiformes</taxon>
        <taxon>Ixodida</taxon>
        <taxon>Ixodoidea</taxon>
        <taxon>Ixodidae</taxon>
        <taxon>Amblyomminae</taxon>
        <taxon>Amblyomma</taxon>
    </lineage>
</organism>
<sequence length="116" mass="13478">MRCLLANGVVLLLIIVMHEVTAYHYGVDWDGLVQRRIKNGGQRGYFYRRRYKGEFCENSDDCFPGLCCVQRLYRTCQPLSWYGQRCGLGQIKGGCYWNHCPCVYGDDFCHRGFCQA</sequence>
<dbReference type="Gene3D" id="2.10.80.10">
    <property type="entry name" value="Lipase, subunit A"/>
    <property type="match status" value="1"/>
</dbReference>
<name>A0A023FR05_AMBCJ</name>
<evidence type="ECO:0000256" key="1">
    <source>
        <dbReference type="SAM" id="SignalP"/>
    </source>
</evidence>
<proteinExistence type="evidence at transcript level"/>
<feature type="chain" id="PRO_5001515800" evidence="1">
    <location>
        <begin position="23"/>
        <end position="116"/>
    </location>
</feature>
<dbReference type="AlphaFoldDB" id="A0A023FR05"/>
<reference evidence="2" key="1">
    <citation type="submission" date="2014-03" db="EMBL/GenBank/DDBJ databases">
        <title>The sialotranscriptome of Amblyomma triste, Amblyomma parvum and Amblyomma cajennense ticks, uncovered by 454-based RNA-seq.</title>
        <authorList>
            <person name="Garcia G.R."/>
            <person name="Gardinassi L.G."/>
            <person name="Ribeiro J.M."/>
            <person name="Anatriello E."/>
            <person name="Ferreira B.R."/>
            <person name="Moreira H.N."/>
            <person name="Mafra C."/>
            <person name="Olegario M.M."/>
            <person name="Szabo P.J."/>
            <person name="Miranda-Santos I.K."/>
            <person name="Maruyama S.R."/>
        </authorList>
    </citation>
    <scope>NUCLEOTIDE SEQUENCE</scope>
    <source>
        <strain evidence="2">Uberlandia</strain>
        <tissue evidence="2">Salivary glands</tissue>
    </source>
</reference>
<feature type="signal peptide" evidence="1">
    <location>
        <begin position="1"/>
        <end position="22"/>
    </location>
</feature>
<evidence type="ECO:0000313" key="2">
    <source>
        <dbReference type="EMBL" id="JAC23779.1"/>
    </source>
</evidence>
<keyword evidence="1" id="KW-0732">Signal</keyword>
<dbReference type="EMBL" id="GBBK01000703">
    <property type="protein sequence ID" value="JAC23779.1"/>
    <property type="molecule type" value="mRNA"/>
</dbReference>
<accession>A0A023FR05</accession>